<dbReference type="OMA" id="HTNACKW"/>
<organism evidence="11 12">
    <name type="scientific">Xenopus tropicalis</name>
    <name type="common">Western clawed frog</name>
    <name type="synonym">Silurana tropicalis</name>
    <dbReference type="NCBI Taxonomy" id="8364"/>
    <lineage>
        <taxon>Eukaryota</taxon>
        <taxon>Metazoa</taxon>
        <taxon>Chordata</taxon>
        <taxon>Craniata</taxon>
        <taxon>Vertebrata</taxon>
        <taxon>Euteleostomi</taxon>
        <taxon>Amphibia</taxon>
        <taxon>Batrachia</taxon>
        <taxon>Anura</taxon>
        <taxon>Pipoidea</taxon>
        <taxon>Pipidae</taxon>
        <taxon>Xenopodinae</taxon>
        <taxon>Xenopus</taxon>
        <taxon>Silurana</taxon>
    </lineage>
</organism>
<dbReference type="InterPro" id="IPR017441">
    <property type="entry name" value="Protein_kinase_ATP_BS"/>
</dbReference>
<feature type="compositionally biased region" description="Basic and acidic residues" evidence="9">
    <location>
        <begin position="48"/>
        <end position="61"/>
    </location>
</feature>
<evidence type="ECO:0000256" key="6">
    <source>
        <dbReference type="ARBA" id="ARBA00022840"/>
    </source>
</evidence>
<dbReference type="GO" id="GO:0005524">
    <property type="term" value="F:ATP binding"/>
    <property type="evidence" value="ECO:0007669"/>
    <property type="project" value="UniProtKB-UniRule"/>
</dbReference>
<sequence length="456" mass="52031">MKRIRSEFGDLDPGPSKDKKRRKEHEEDGEEKLKKKRERSSEEQQPDECCRKEKWRRKESNEGGAGPVSVQAPSPRLNPLSVTSYNFYSELGEGSFGKVMLATLRDRKPYVAVKFLRKTGGTNYSKVLTEAQVLKISRECQFLCQGYAAFQTKWHAFYVMEFLSGGSLHDELKQHHRLNIKRIQFHSAEMICGLQFLHGKGIIHRDLKPGNVLFDHKGHIRISDFGLAKQNIFPGDATTGWVGTLNYMAPEILGQQDYNAAVDWWSFGIIIYKMATGMLPFDDSSREEVIRSIKSNKPEIFSWLHDDLRHLLLLKKKPKRRLGLKGNIRCHPFYQSIDWVVLEEKGAEPPFQPRALETIKANSMGKDNKKKHPTSSQQSSTHGKPMRPDDAGPNKPGKMADPLICSPSPLDSINLFPSFTQQQDLHELLMESDLQDMEKSIKAAQRVVLKEIKDTS</sequence>
<dbReference type="InterPro" id="IPR000719">
    <property type="entry name" value="Prot_kinase_dom"/>
</dbReference>
<dbReference type="PROSITE" id="PS00107">
    <property type="entry name" value="PROTEIN_KINASE_ATP"/>
    <property type="match status" value="1"/>
</dbReference>
<dbReference type="GO" id="GO:0005737">
    <property type="term" value="C:cytoplasm"/>
    <property type="evidence" value="ECO:0000318"/>
    <property type="project" value="GO_Central"/>
</dbReference>
<dbReference type="Xenbase" id="XB-GENE-29087611">
    <property type="gene designation" value="LOC101734217"/>
</dbReference>
<dbReference type="PROSITE" id="PS00108">
    <property type="entry name" value="PROTEIN_KINASE_ST"/>
    <property type="match status" value="1"/>
</dbReference>
<dbReference type="Gene3D" id="1.10.510.10">
    <property type="entry name" value="Transferase(Phosphotransferase) domain 1"/>
    <property type="match status" value="1"/>
</dbReference>
<dbReference type="Pfam" id="PF00069">
    <property type="entry name" value="Pkinase"/>
    <property type="match status" value="1"/>
</dbReference>
<dbReference type="InterPro" id="IPR011009">
    <property type="entry name" value="Kinase-like_dom_sf"/>
</dbReference>
<evidence type="ECO:0000313" key="11">
    <source>
        <dbReference type="Proteomes" id="UP000008143"/>
    </source>
</evidence>
<keyword evidence="1 8" id="KW-0723">Serine/threonine-protein kinase</keyword>
<evidence type="ECO:0000259" key="10">
    <source>
        <dbReference type="PROSITE" id="PS50011"/>
    </source>
</evidence>
<dbReference type="PROSITE" id="PS50011">
    <property type="entry name" value="PROTEIN_KINASE_DOM"/>
    <property type="match status" value="1"/>
</dbReference>
<evidence type="ECO:0000256" key="4">
    <source>
        <dbReference type="ARBA" id="ARBA00022741"/>
    </source>
</evidence>
<keyword evidence="3" id="KW-0808">Transferase</keyword>
<dbReference type="OrthoDB" id="6494372at2759"/>
<keyword evidence="6 7" id="KW-0067">ATP-binding</keyword>
<reference evidence="12" key="1">
    <citation type="submission" date="2025-08" db="UniProtKB">
        <authorList>
            <consortium name="RefSeq"/>
        </authorList>
    </citation>
    <scope>IDENTIFICATION</scope>
    <source>
        <strain evidence="12">Nigerian</strain>
        <tissue evidence="12">Liver and blood</tissue>
    </source>
</reference>
<evidence type="ECO:0000256" key="5">
    <source>
        <dbReference type="ARBA" id="ARBA00022777"/>
    </source>
</evidence>
<feature type="region of interest" description="Disordered" evidence="9">
    <location>
        <begin position="363"/>
        <end position="406"/>
    </location>
</feature>
<keyword evidence="5 12" id="KW-0418">Kinase</keyword>
<dbReference type="Proteomes" id="UP000008143">
    <property type="component" value="Chromosome 7"/>
</dbReference>
<dbReference type="SMART" id="SM00220">
    <property type="entry name" value="S_TKc"/>
    <property type="match status" value="1"/>
</dbReference>
<dbReference type="RefSeq" id="XP_004916527.1">
    <property type="nucleotide sequence ID" value="XM_004916470.1"/>
</dbReference>
<accession>A0A8J0R608</accession>
<dbReference type="Gene3D" id="3.30.200.20">
    <property type="entry name" value="Phosphorylase Kinase, domain 1"/>
    <property type="match status" value="1"/>
</dbReference>
<feature type="binding site" evidence="7">
    <location>
        <position position="114"/>
    </location>
    <ligand>
        <name>ATP</name>
        <dbReference type="ChEBI" id="CHEBI:30616"/>
    </ligand>
</feature>
<evidence type="ECO:0000256" key="3">
    <source>
        <dbReference type="ARBA" id="ARBA00022679"/>
    </source>
</evidence>
<dbReference type="InterPro" id="IPR008271">
    <property type="entry name" value="Ser/Thr_kinase_AS"/>
</dbReference>
<feature type="domain" description="Protein kinase" evidence="10">
    <location>
        <begin position="85"/>
        <end position="334"/>
    </location>
</feature>
<keyword evidence="4 7" id="KW-0547">Nucleotide-binding</keyword>
<dbReference type="AGR" id="Xenbase:XB-GENE-29087611"/>
<evidence type="ECO:0000313" key="12">
    <source>
        <dbReference type="RefSeq" id="XP_004916527.1"/>
    </source>
</evidence>
<evidence type="ECO:0000256" key="8">
    <source>
        <dbReference type="RuleBase" id="RU000304"/>
    </source>
</evidence>
<dbReference type="KEGG" id="xtr:101734217"/>
<protein>
    <submittedName>
        <fullName evidence="12">Protein kinase C delta type</fullName>
    </submittedName>
</protein>
<evidence type="ECO:0000256" key="9">
    <source>
        <dbReference type="SAM" id="MobiDB-lite"/>
    </source>
</evidence>
<dbReference type="GO" id="GO:0004674">
    <property type="term" value="F:protein serine/threonine kinase activity"/>
    <property type="evidence" value="ECO:0000318"/>
    <property type="project" value="GO_Central"/>
</dbReference>
<keyword evidence="2" id="KW-0597">Phosphoprotein</keyword>
<feature type="region of interest" description="Disordered" evidence="9">
    <location>
        <begin position="1"/>
        <end position="75"/>
    </location>
</feature>
<evidence type="ECO:0000256" key="7">
    <source>
        <dbReference type="PROSITE-ProRule" id="PRU10141"/>
    </source>
</evidence>
<keyword evidence="11" id="KW-1185">Reference proteome</keyword>
<evidence type="ECO:0000313" key="13">
    <source>
        <dbReference type="Xenbase" id="XB-GENE-29087611"/>
    </source>
</evidence>
<dbReference type="GO" id="GO:0005634">
    <property type="term" value="C:nucleus"/>
    <property type="evidence" value="ECO:0000318"/>
    <property type="project" value="GO_Central"/>
</dbReference>
<proteinExistence type="inferred from homology"/>
<evidence type="ECO:0000256" key="1">
    <source>
        <dbReference type="ARBA" id="ARBA00022527"/>
    </source>
</evidence>
<dbReference type="AlphaFoldDB" id="A0A8J0R608"/>
<name>A0A8J0R608_XENTR</name>
<gene>
    <name evidence="12 13" type="primary">LOC101734217</name>
</gene>
<dbReference type="FunFam" id="1.10.510.10:FF:000048">
    <property type="entry name" value="Protein kinase C"/>
    <property type="match status" value="1"/>
</dbReference>
<evidence type="ECO:0000256" key="2">
    <source>
        <dbReference type="ARBA" id="ARBA00022553"/>
    </source>
</evidence>
<dbReference type="PANTHER" id="PTHR24351">
    <property type="entry name" value="RIBOSOMAL PROTEIN S6 KINASE"/>
    <property type="match status" value="1"/>
</dbReference>
<dbReference type="GeneID" id="101734217"/>
<comment type="similarity">
    <text evidence="8">Belongs to the protein kinase superfamily.</text>
</comment>
<dbReference type="SUPFAM" id="SSF56112">
    <property type="entry name" value="Protein kinase-like (PK-like)"/>
    <property type="match status" value="1"/>
</dbReference>